<dbReference type="AlphaFoldDB" id="A0A9D1M6L8"/>
<dbReference type="Gene3D" id="1.25.40.10">
    <property type="entry name" value="Tetratricopeptide repeat domain"/>
    <property type="match status" value="3"/>
</dbReference>
<dbReference type="InterPro" id="IPR013105">
    <property type="entry name" value="TPR_2"/>
</dbReference>
<dbReference type="PANTHER" id="PTHR44858:SF1">
    <property type="entry name" value="UDP-N-ACETYLGLUCOSAMINE--PEPTIDE N-ACETYLGLUCOSAMINYLTRANSFERASE SPINDLY-RELATED"/>
    <property type="match status" value="1"/>
</dbReference>
<evidence type="ECO:0000313" key="5">
    <source>
        <dbReference type="Proteomes" id="UP000824112"/>
    </source>
</evidence>
<keyword evidence="2 3" id="KW-0802">TPR repeat</keyword>
<dbReference type="InterPro" id="IPR011990">
    <property type="entry name" value="TPR-like_helical_dom_sf"/>
</dbReference>
<accession>A0A9D1M6L8</accession>
<gene>
    <name evidence="4" type="ORF">IAB03_02080</name>
</gene>
<protein>
    <submittedName>
        <fullName evidence="4">Tetratricopeptide repeat protein</fullName>
    </submittedName>
</protein>
<feature type="repeat" description="TPR" evidence="3">
    <location>
        <begin position="202"/>
        <end position="235"/>
    </location>
</feature>
<dbReference type="EMBL" id="DVNA01000046">
    <property type="protein sequence ID" value="HIU54579.1"/>
    <property type="molecule type" value="Genomic_DNA"/>
</dbReference>
<evidence type="ECO:0000256" key="1">
    <source>
        <dbReference type="ARBA" id="ARBA00022737"/>
    </source>
</evidence>
<dbReference type="SUPFAM" id="SSF48452">
    <property type="entry name" value="TPR-like"/>
    <property type="match status" value="2"/>
</dbReference>
<evidence type="ECO:0000313" key="4">
    <source>
        <dbReference type="EMBL" id="HIU54579.1"/>
    </source>
</evidence>
<organism evidence="4 5">
    <name type="scientific">Candidatus Gallibacteroides avistercoris</name>
    <dbReference type="NCBI Taxonomy" id="2840833"/>
    <lineage>
        <taxon>Bacteria</taxon>
        <taxon>Pseudomonadati</taxon>
        <taxon>Bacteroidota</taxon>
        <taxon>Bacteroidia</taxon>
        <taxon>Bacteroidales</taxon>
        <taxon>Bacteroidaceae</taxon>
        <taxon>Bacteroidaceae incertae sedis</taxon>
        <taxon>Candidatus Gallibacteroides</taxon>
    </lineage>
</organism>
<dbReference type="Pfam" id="PF13181">
    <property type="entry name" value="TPR_8"/>
    <property type="match status" value="3"/>
</dbReference>
<proteinExistence type="predicted"/>
<feature type="repeat" description="TPR" evidence="3">
    <location>
        <begin position="416"/>
        <end position="449"/>
    </location>
</feature>
<reference evidence="4" key="1">
    <citation type="submission" date="2020-10" db="EMBL/GenBank/DDBJ databases">
        <authorList>
            <person name="Gilroy R."/>
        </authorList>
    </citation>
    <scope>NUCLEOTIDE SEQUENCE</scope>
    <source>
        <strain evidence="4">CHK158-818</strain>
    </source>
</reference>
<keyword evidence="1" id="KW-0677">Repeat</keyword>
<dbReference type="Pfam" id="PF07719">
    <property type="entry name" value="TPR_2"/>
    <property type="match status" value="1"/>
</dbReference>
<dbReference type="InterPro" id="IPR019734">
    <property type="entry name" value="TPR_rpt"/>
</dbReference>
<dbReference type="Pfam" id="PF14559">
    <property type="entry name" value="TPR_19"/>
    <property type="match status" value="1"/>
</dbReference>
<name>A0A9D1M6L8_9BACT</name>
<dbReference type="Proteomes" id="UP000824112">
    <property type="component" value="Unassembled WGS sequence"/>
</dbReference>
<dbReference type="PANTHER" id="PTHR44858">
    <property type="entry name" value="TETRATRICOPEPTIDE REPEAT PROTEIN 6"/>
    <property type="match status" value="1"/>
</dbReference>
<reference evidence="4" key="2">
    <citation type="journal article" date="2021" name="PeerJ">
        <title>Extensive microbial diversity within the chicken gut microbiome revealed by metagenomics and culture.</title>
        <authorList>
            <person name="Gilroy R."/>
            <person name="Ravi A."/>
            <person name="Getino M."/>
            <person name="Pursley I."/>
            <person name="Horton D.L."/>
            <person name="Alikhan N.F."/>
            <person name="Baker D."/>
            <person name="Gharbi K."/>
            <person name="Hall N."/>
            <person name="Watson M."/>
            <person name="Adriaenssens E.M."/>
            <person name="Foster-Nyarko E."/>
            <person name="Jarju S."/>
            <person name="Secka A."/>
            <person name="Antonio M."/>
            <person name="Oren A."/>
            <person name="Chaudhuri R.R."/>
            <person name="La Ragione R."/>
            <person name="Hildebrand F."/>
            <person name="Pallen M.J."/>
        </authorList>
    </citation>
    <scope>NUCLEOTIDE SEQUENCE</scope>
    <source>
        <strain evidence="4">CHK158-818</strain>
    </source>
</reference>
<dbReference type="SMART" id="SM00028">
    <property type="entry name" value="TPR"/>
    <property type="match status" value="7"/>
</dbReference>
<dbReference type="PROSITE" id="PS50005">
    <property type="entry name" value="TPR"/>
    <property type="match status" value="3"/>
</dbReference>
<evidence type="ECO:0000256" key="2">
    <source>
        <dbReference type="ARBA" id="ARBA00022803"/>
    </source>
</evidence>
<feature type="repeat" description="TPR" evidence="3">
    <location>
        <begin position="100"/>
        <end position="133"/>
    </location>
</feature>
<sequence length="569" mass="64610">MLLGILLWMGWGMEAFAKEEKGVLTVSDERKAEYIYLEAVRLKNQEKLDAAFDLCQQAVALDSTHTAALYDLASFYAGLNMGEAACQCLEKAASVEPENYWYNSSLAMLSLNMGRTQEAIDIYRRLIPLNPDKPELSFVLADIYVQNGHLDSALVCYDQLEKALGVMEIITMQKFKVHQMMNDDQAAFAEIEKLIAAYPSQVRYLIMLADTYSGAGRYDEAKAAYDRAAALDPDNGYLYASRAGFYEKINDKEAAQEQVRLALVNKNIDVDTKLALFKDYIGRSLRENAPMGYADTLFAAVLEQHPQEVEFHKLYADLLQVQKRKKEACEQLEIVVGLAPSEENYWLQYVALNLSDSSFQEAIKVADRAIKYLPEAPMLYLYKSVAYSQLSQFDKATASIMTGIEKTDPEEVEMLSDLYGQLGDMYHQMGDNEKAYEAYETALKHFDANVSVLNNYSYFLSLEKRDLDKAEEMILRAVKMDPKNSTYLDTYGWVLFQKGEYVIALVYLQNAVDNGADKNPEVLEHLGDALFKTDEKEEAVKMWQKAALYGEPSETLKKKIETKQYIEDK</sequence>
<dbReference type="InterPro" id="IPR050498">
    <property type="entry name" value="Ycf3"/>
</dbReference>
<comment type="caution">
    <text evidence="4">The sequence shown here is derived from an EMBL/GenBank/DDBJ whole genome shotgun (WGS) entry which is preliminary data.</text>
</comment>
<evidence type="ECO:0000256" key="3">
    <source>
        <dbReference type="PROSITE-ProRule" id="PRU00339"/>
    </source>
</evidence>